<dbReference type="AlphaFoldDB" id="A0AAW2H332"/>
<keyword evidence="8 10" id="KW-0675">Receptor</keyword>
<evidence type="ECO:0000256" key="2">
    <source>
        <dbReference type="ARBA" id="ARBA00022475"/>
    </source>
</evidence>
<evidence type="ECO:0000256" key="5">
    <source>
        <dbReference type="ARBA" id="ARBA00022725"/>
    </source>
</evidence>
<keyword evidence="5 10" id="KW-0552">Olfaction</keyword>
<feature type="transmembrane region" description="Helical" evidence="10">
    <location>
        <begin position="267"/>
        <end position="286"/>
    </location>
</feature>
<feature type="transmembrane region" description="Helical" evidence="10">
    <location>
        <begin position="29"/>
        <end position="49"/>
    </location>
</feature>
<evidence type="ECO:0000256" key="1">
    <source>
        <dbReference type="ARBA" id="ARBA00004651"/>
    </source>
</evidence>
<keyword evidence="4 10" id="KW-0812">Transmembrane</keyword>
<comment type="caution">
    <text evidence="10">Lacks conserved residue(s) required for the propagation of feature annotation.</text>
</comment>
<comment type="caution">
    <text evidence="11">The sequence shown here is derived from an EMBL/GenBank/DDBJ whole genome shotgun (WGS) entry which is preliminary data.</text>
</comment>
<keyword evidence="6 10" id="KW-1133">Transmembrane helix</keyword>
<keyword evidence="9 10" id="KW-0807">Transducer</keyword>
<protein>
    <recommendedName>
        <fullName evidence="10">Odorant receptor</fullName>
    </recommendedName>
</protein>
<evidence type="ECO:0000256" key="6">
    <source>
        <dbReference type="ARBA" id="ARBA00022989"/>
    </source>
</evidence>
<feature type="transmembrane region" description="Helical" evidence="10">
    <location>
        <begin position="121"/>
        <end position="148"/>
    </location>
</feature>
<reference evidence="11 12" key="1">
    <citation type="submission" date="2023-03" db="EMBL/GenBank/DDBJ databases">
        <title>High recombination rates correlate with genetic variation in Cardiocondyla obscurior ants.</title>
        <authorList>
            <person name="Errbii M."/>
        </authorList>
    </citation>
    <scope>NUCLEOTIDE SEQUENCE [LARGE SCALE GENOMIC DNA]</scope>
    <source>
        <strain evidence="11">Alpha-2009</strain>
        <tissue evidence="11">Whole body</tissue>
    </source>
</reference>
<evidence type="ECO:0000313" key="12">
    <source>
        <dbReference type="Proteomes" id="UP001430953"/>
    </source>
</evidence>
<dbReference type="Pfam" id="PF02949">
    <property type="entry name" value="7tm_6"/>
    <property type="match status" value="1"/>
</dbReference>
<dbReference type="GO" id="GO:0005549">
    <property type="term" value="F:odorant binding"/>
    <property type="evidence" value="ECO:0007669"/>
    <property type="project" value="InterPro"/>
</dbReference>
<evidence type="ECO:0000313" key="11">
    <source>
        <dbReference type="EMBL" id="KAL0133988.1"/>
    </source>
</evidence>
<evidence type="ECO:0000256" key="7">
    <source>
        <dbReference type="ARBA" id="ARBA00023136"/>
    </source>
</evidence>
<evidence type="ECO:0000256" key="10">
    <source>
        <dbReference type="RuleBase" id="RU351113"/>
    </source>
</evidence>
<evidence type="ECO:0000256" key="3">
    <source>
        <dbReference type="ARBA" id="ARBA00022606"/>
    </source>
</evidence>
<feature type="transmembrane region" description="Helical" evidence="10">
    <location>
        <begin position="298"/>
        <end position="318"/>
    </location>
</feature>
<sequence>MTVTSTVSSALTIGLRFFGIWPGVRYSTVYWFSFMSSLLIVQYFQYLYVFNHLKISELSNLVDSLIATFDYSLSFLKLGSLWMHRRIFNRILTNMDKDWFECANIDQHLHIMRIKANISHLFSNSLLIFNTIVAALYLSGDYIIHFIFLSGHYNDTLRQFPIKIQLPFEMQCTQSPIFEIIVVIIFVHAMLQVWTIATLNGLIFTLVLHVGGQIDIICHELKSFSKDTLLRYFPVSSFRMLVERHNKVISFSENIEQLFSFIGLMQVVWNTLLICCLGFVLIISVYNETGVFMLVKTVFAYLAITTEAFIICFAGEYLSLKGALIARATYETLWYDMPSDRSKYIIFIIMRSQKRLAITAGKMMDLSFETFMTIMKASASYVSVLYAMY</sequence>
<dbReference type="Proteomes" id="UP001430953">
    <property type="component" value="Unassembled WGS sequence"/>
</dbReference>
<keyword evidence="12" id="KW-1185">Reference proteome</keyword>
<dbReference type="GO" id="GO:0007165">
    <property type="term" value="P:signal transduction"/>
    <property type="evidence" value="ECO:0007669"/>
    <property type="project" value="UniProtKB-KW"/>
</dbReference>
<evidence type="ECO:0000256" key="9">
    <source>
        <dbReference type="ARBA" id="ARBA00023224"/>
    </source>
</evidence>
<evidence type="ECO:0000256" key="4">
    <source>
        <dbReference type="ARBA" id="ARBA00022692"/>
    </source>
</evidence>
<proteinExistence type="inferred from homology"/>
<keyword evidence="2" id="KW-1003">Cell membrane</keyword>
<keyword evidence="3 10" id="KW-0716">Sensory transduction</keyword>
<dbReference type="GO" id="GO:0004984">
    <property type="term" value="F:olfactory receptor activity"/>
    <property type="evidence" value="ECO:0007669"/>
    <property type="project" value="InterPro"/>
</dbReference>
<keyword evidence="7 10" id="KW-0472">Membrane</keyword>
<dbReference type="GO" id="GO:0005886">
    <property type="term" value="C:plasma membrane"/>
    <property type="evidence" value="ECO:0007669"/>
    <property type="project" value="UniProtKB-SubCell"/>
</dbReference>
<evidence type="ECO:0000256" key="8">
    <source>
        <dbReference type="ARBA" id="ARBA00023170"/>
    </source>
</evidence>
<dbReference type="PANTHER" id="PTHR21137:SF35">
    <property type="entry name" value="ODORANT RECEPTOR 19A-RELATED"/>
    <property type="match status" value="1"/>
</dbReference>
<gene>
    <name evidence="11" type="ORF">PUN28_001122</name>
</gene>
<accession>A0AAW2H332</accession>
<dbReference type="EMBL" id="JADYXP020000001">
    <property type="protein sequence ID" value="KAL0133988.1"/>
    <property type="molecule type" value="Genomic_DNA"/>
</dbReference>
<name>A0AAW2H332_9HYME</name>
<dbReference type="InterPro" id="IPR004117">
    <property type="entry name" value="7tm6_olfct_rcpt"/>
</dbReference>
<comment type="subcellular location">
    <subcellularLocation>
        <location evidence="1 10">Cell membrane</location>
        <topology evidence="1 10">Multi-pass membrane protein</topology>
    </subcellularLocation>
</comment>
<organism evidence="11 12">
    <name type="scientific">Cardiocondyla obscurior</name>
    <dbReference type="NCBI Taxonomy" id="286306"/>
    <lineage>
        <taxon>Eukaryota</taxon>
        <taxon>Metazoa</taxon>
        <taxon>Ecdysozoa</taxon>
        <taxon>Arthropoda</taxon>
        <taxon>Hexapoda</taxon>
        <taxon>Insecta</taxon>
        <taxon>Pterygota</taxon>
        <taxon>Neoptera</taxon>
        <taxon>Endopterygota</taxon>
        <taxon>Hymenoptera</taxon>
        <taxon>Apocrita</taxon>
        <taxon>Aculeata</taxon>
        <taxon>Formicoidea</taxon>
        <taxon>Formicidae</taxon>
        <taxon>Myrmicinae</taxon>
        <taxon>Cardiocondyla</taxon>
    </lineage>
</organism>
<comment type="similarity">
    <text evidence="10">Belongs to the insect chemoreceptor superfamily. Heteromeric odorant receptor channel (TC 1.A.69) family.</text>
</comment>
<dbReference type="PANTHER" id="PTHR21137">
    <property type="entry name" value="ODORANT RECEPTOR"/>
    <property type="match status" value="1"/>
</dbReference>